<dbReference type="CDD" id="cd01298">
    <property type="entry name" value="ATZ_TRZ_like"/>
    <property type="match status" value="1"/>
</dbReference>
<dbReference type="PANTHER" id="PTHR43794:SF11">
    <property type="entry name" value="AMIDOHYDROLASE-RELATED DOMAIN-CONTAINING PROTEIN"/>
    <property type="match status" value="1"/>
</dbReference>
<dbReference type="Pfam" id="PF01979">
    <property type="entry name" value="Amidohydro_1"/>
    <property type="match status" value="1"/>
</dbReference>
<comment type="cofactor">
    <cofactor evidence="4">
        <name>Zn(2+)</name>
        <dbReference type="ChEBI" id="CHEBI:29105"/>
    </cofactor>
    <text evidence="4">Binds 1 zinc ion per subunit.</text>
</comment>
<keyword evidence="2 4" id="KW-0378">Hydrolase</keyword>
<evidence type="ECO:0000313" key="6">
    <source>
        <dbReference type="EMBL" id="QPC85236.1"/>
    </source>
</evidence>
<protein>
    <recommendedName>
        <fullName evidence="4">5-methylthioadenosine/S-adenosylhomocysteine deaminase</fullName>
        <shortName evidence="4">MTA/SAH deaminase</shortName>
        <ecNumber evidence="4">3.5.4.28</ecNumber>
        <ecNumber evidence="4">3.5.4.31</ecNumber>
    </recommendedName>
</protein>
<dbReference type="InterPro" id="IPR006680">
    <property type="entry name" value="Amidohydro-rel"/>
</dbReference>
<dbReference type="SUPFAM" id="SSF55154">
    <property type="entry name" value="CYTH-like phosphatases"/>
    <property type="match status" value="1"/>
</dbReference>
<accession>A0A7S8EE03</accession>
<dbReference type="InterPro" id="IPR054418">
    <property type="entry name" value="MQNX/HUTI_composite_N"/>
</dbReference>
<dbReference type="InterPro" id="IPR023512">
    <property type="entry name" value="Deaminase_MtaD/DadD"/>
</dbReference>
<dbReference type="SUPFAM" id="SSF51556">
    <property type="entry name" value="Metallo-dependent hydrolases"/>
    <property type="match status" value="1"/>
</dbReference>
<dbReference type="EC" id="3.5.4.28" evidence="4"/>
<dbReference type="EC" id="3.5.4.31" evidence="4"/>
<gene>
    <name evidence="4" type="primary">mtaD</name>
    <name evidence="6" type="ORF">G4Y79_17230</name>
</gene>
<comment type="catalytic activity">
    <reaction evidence="4">
        <text>S-adenosyl-L-homocysteine + H2O + H(+) = S-inosyl-L-homocysteine + NH4(+)</text>
        <dbReference type="Rhea" id="RHEA:20716"/>
        <dbReference type="ChEBI" id="CHEBI:15377"/>
        <dbReference type="ChEBI" id="CHEBI:15378"/>
        <dbReference type="ChEBI" id="CHEBI:28938"/>
        <dbReference type="ChEBI" id="CHEBI:57856"/>
        <dbReference type="ChEBI" id="CHEBI:57985"/>
        <dbReference type="EC" id="3.5.4.28"/>
    </reaction>
</comment>
<dbReference type="Proteomes" id="UP000594468">
    <property type="component" value="Chromosome"/>
</dbReference>
<feature type="binding site" evidence="4">
    <location>
        <position position="83"/>
    </location>
    <ligand>
        <name>substrate</name>
    </ligand>
</feature>
<feature type="binding site" evidence="4">
    <location>
        <position position="56"/>
    </location>
    <ligand>
        <name>Zn(2+)</name>
        <dbReference type="ChEBI" id="CHEBI:29105"/>
    </ligand>
</feature>
<dbReference type="FunFam" id="3.20.20.140:FF:000014">
    <property type="entry name" value="5-methylthioadenosine/S-adenosylhomocysteine deaminase"/>
    <property type="match status" value="1"/>
</dbReference>
<feature type="binding site" evidence="4">
    <location>
        <position position="291"/>
    </location>
    <ligand>
        <name>Zn(2+)</name>
        <dbReference type="ChEBI" id="CHEBI:29105"/>
    </ligand>
</feature>
<keyword evidence="1 4" id="KW-0479">Metal-binding</keyword>
<reference evidence="6 7" key="1">
    <citation type="submission" date="2020-02" db="EMBL/GenBank/DDBJ databases">
        <authorList>
            <person name="Zheng R.K."/>
            <person name="Sun C.M."/>
        </authorList>
    </citation>
    <scope>NUCLEOTIDE SEQUENCE [LARGE SCALE GENOMIC DNA]</scope>
    <source>
        <strain evidence="7">rifampicinis</strain>
    </source>
</reference>
<comment type="similarity">
    <text evidence="4">Belongs to the metallo-dependent hydrolases superfamily. MTA/SAH deaminase family.</text>
</comment>
<evidence type="ECO:0000259" key="5">
    <source>
        <dbReference type="PROSITE" id="PS51707"/>
    </source>
</evidence>
<dbReference type="InterPro" id="IPR050287">
    <property type="entry name" value="MTA/SAH_deaminase"/>
</dbReference>
<dbReference type="HAMAP" id="MF_01281">
    <property type="entry name" value="MTA_SAH_deamin"/>
    <property type="match status" value="1"/>
</dbReference>
<keyword evidence="3 4" id="KW-0862">Zinc</keyword>
<evidence type="ECO:0000313" key="7">
    <source>
        <dbReference type="Proteomes" id="UP000594468"/>
    </source>
</evidence>
<feature type="domain" description="CYTH" evidence="5">
    <location>
        <begin position="452"/>
        <end position="644"/>
    </location>
</feature>
<dbReference type="EMBL" id="CP062983">
    <property type="protein sequence ID" value="QPC85236.1"/>
    <property type="molecule type" value="Genomic_DNA"/>
</dbReference>
<organism evidence="6 7">
    <name type="scientific">Phototrophicus methaneseepsis</name>
    <dbReference type="NCBI Taxonomy" id="2710758"/>
    <lineage>
        <taxon>Bacteria</taxon>
        <taxon>Bacillati</taxon>
        <taxon>Chloroflexota</taxon>
        <taxon>Candidatus Thermofontia</taxon>
        <taxon>Phototrophicales</taxon>
        <taxon>Phototrophicaceae</taxon>
        <taxon>Phototrophicus</taxon>
    </lineage>
</organism>
<comment type="catalytic activity">
    <reaction evidence="4">
        <text>S-methyl-5'-thioadenosine + H2O + H(+) = S-methyl-5'-thioinosine + NH4(+)</text>
        <dbReference type="Rhea" id="RHEA:25025"/>
        <dbReference type="ChEBI" id="CHEBI:15377"/>
        <dbReference type="ChEBI" id="CHEBI:15378"/>
        <dbReference type="ChEBI" id="CHEBI:17509"/>
        <dbReference type="ChEBI" id="CHEBI:28938"/>
        <dbReference type="ChEBI" id="CHEBI:48595"/>
        <dbReference type="EC" id="3.5.4.31"/>
    </reaction>
</comment>
<dbReference type="InterPro" id="IPR011059">
    <property type="entry name" value="Metal-dep_hydrolase_composite"/>
</dbReference>
<comment type="function">
    <text evidence="4">Catalyzes the deamination of 5-methylthioadenosine and S-adenosyl-L-homocysteine into 5-methylthioinosine and S-inosyl-L-homocysteine, respectively. Is also able to deaminate adenosine.</text>
</comment>
<evidence type="ECO:0000256" key="2">
    <source>
        <dbReference type="ARBA" id="ARBA00022801"/>
    </source>
</evidence>
<feature type="binding site" evidence="4">
    <location>
        <position position="54"/>
    </location>
    <ligand>
        <name>Zn(2+)</name>
        <dbReference type="ChEBI" id="CHEBI:29105"/>
    </ligand>
</feature>
<dbReference type="AlphaFoldDB" id="A0A7S8EE03"/>
<dbReference type="InterPro" id="IPR023577">
    <property type="entry name" value="CYTH_domain"/>
</dbReference>
<dbReference type="Gene3D" id="2.40.320.10">
    <property type="entry name" value="Hypothetical Protein Pfu-838710-001"/>
    <property type="match status" value="1"/>
</dbReference>
<dbReference type="Gene3D" id="2.30.40.10">
    <property type="entry name" value="Urease, subunit C, domain 1"/>
    <property type="match status" value="1"/>
</dbReference>
<dbReference type="KEGG" id="pmet:G4Y79_17230"/>
<evidence type="ECO:0000256" key="4">
    <source>
        <dbReference type="HAMAP-Rule" id="MF_01281"/>
    </source>
</evidence>
<dbReference type="GO" id="GO:0090614">
    <property type="term" value="F:5'-methylthioadenosine deaminase activity"/>
    <property type="evidence" value="ECO:0007669"/>
    <property type="project" value="UniProtKB-UniRule"/>
</dbReference>
<dbReference type="Gene3D" id="3.20.20.140">
    <property type="entry name" value="Metal-dependent hydrolases"/>
    <property type="match status" value="1"/>
</dbReference>
<feature type="binding site" evidence="4">
    <location>
        <position position="206"/>
    </location>
    <ligand>
        <name>substrate</name>
    </ligand>
</feature>
<dbReference type="PROSITE" id="PS51707">
    <property type="entry name" value="CYTH"/>
    <property type="match status" value="1"/>
</dbReference>
<dbReference type="InterPro" id="IPR033469">
    <property type="entry name" value="CYTH-like_dom_sf"/>
</dbReference>
<evidence type="ECO:0000256" key="1">
    <source>
        <dbReference type="ARBA" id="ARBA00022723"/>
    </source>
</evidence>
<feature type="binding site" evidence="4">
    <location>
        <position position="176"/>
    </location>
    <ligand>
        <name>substrate</name>
    </ligand>
</feature>
<dbReference type="Pfam" id="PF22039">
    <property type="entry name" value="HUTI_composite_bact"/>
    <property type="match status" value="1"/>
</dbReference>
<dbReference type="InterPro" id="IPR032466">
    <property type="entry name" value="Metal_Hydrolase"/>
</dbReference>
<dbReference type="GO" id="GO:0046872">
    <property type="term" value="F:metal ion binding"/>
    <property type="evidence" value="ECO:0007669"/>
    <property type="project" value="UniProtKB-KW"/>
</dbReference>
<proteinExistence type="inferred from homology"/>
<feature type="binding site" evidence="4">
    <location>
        <position position="203"/>
    </location>
    <ligand>
        <name>Zn(2+)</name>
        <dbReference type="ChEBI" id="CHEBI:29105"/>
    </ligand>
</feature>
<feature type="binding site" evidence="4">
    <location>
        <position position="291"/>
    </location>
    <ligand>
        <name>substrate</name>
    </ligand>
</feature>
<name>A0A7S8EE03_9CHLR</name>
<sequence length="645" mass="72686">MNDAMEVIQNGAVAIKDETIVAIGPRDILEARYTADTVVDCQDQYILPGLVNAHTHVPMTLLRGLADDLRLDVWLMGYIMPVEREFVSPEFCRLGTQLACAEMIRSGVTSFADMYYFEADIAKVVDEVGMRAMLCESVLKFPSPDAPTYEDSLAYTRQFIEDWRAHPRITPTVAPHAPYSNTRETLEKCTALAQEFDMPLMIHLSETKREVDDNVAEYGMRVMPWVEEVGVFSVPTIAAHCVHVEDQEIHILHKNNVSVAHCPSANLKLASGIAPVSHMLDIGVNVAIGTDGPASNNDLDMFEEMRLAALLAKVAPHNPTAVPAQQALAMATRNGAKALGLEGKAGILAEGLLADIIVVDANNTHNMPHFEHNPTAVYSQLVYACKSTDVRHTICHGQFLMRDRQLTTLDEAQIAQQAAAYASEVGTFLSQREENTLSKLIAVGIDVERAESFEVQTKAVLNDPSKIEDLLSHEDVEVIRAVHYRQYDTYFLFNDQDNSRVRYREDDGIDADGNVTSVRMRLTYTSGEKERSFHDSILLSHSRFIAPASHPLRFYEEFFKATDERHLQKERRRWHIHYQGTLYYVNLDRLIDPEVDQLFVEIKARTWSQTDAEHKADDIRQMMHILGVDTNHVVSEDYLDMQETL</sequence>
<evidence type="ECO:0000256" key="3">
    <source>
        <dbReference type="ARBA" id="ARBA00022833"/>
    </source>
</evidence>
<keyword evidence="7" id="KW-1185">Reference proteome</keyword>
<dbReference type="SUPFAM" id="SSF51338">
    <property type="entry name" value="Composite domain of metallo-dependent hydrolases"/>
    <property type="match status" value="1"/>
</dbReference>
<comment type="caution">
    <text evidence="4">Lacks conserved residue(s) required for the propagation of feature annotation.</text>
</comment>
<dbReference type="PANTHER" id="PTHR43794">
    <property type="entry name" value="AMINOHYDROLASE SSNA-RELATED"/>
    <property type="match status" value="1"/>
</dbReference>
<dbReference type="GO" id="GO:0050270">
    <property type="term" value="F:S-adenosylhomocysteine deaminase activity"/>
    <property type="evidence" value="ECO:0007669"/>
    <property type="project" value="UniProtKB-UniRule"/>
</dbReference>